<keyword evidence="6" id="KW-0482">Metalloprotease</keyword>
<reference evidence="8" key="1">
    <citation type="submission" date="2018-05" db="EMBL/GenBank/DDBJ databases">
        <authorList>
            <person name="Lanie J.A."/>
            <person name="Ng W.-L."/>
            <person name="Kazmierczak K.M."/>
            <person name="Andrzejewski T.M."/>
            <person name="Davidsen T.M."/>
            <person name="Wayne K.J."/>
            <person name="Tettelin H."/>
            <person name="Glass J.I."/>
            <person name="Rusch D."/>
            <person name="Podicherti R."/>
            <person name="Tsui H.-C.T."/>
            <person name="Winkler M.E."/>
        </authorList>
    </citation>
    <scope>NUCLEOTIDE SEQUENCE</scope>
</reference>
<dbReference type="GO" id="GO:0006508">
    <property type="term" value="P:proteolysis"/>
    <property type="evidence" value="ECO:0007669"/>
    <property type="project" value="UniProtKB-KW"/>
</dbReference>
<accession>A0A382RBG5</accession>
<feature type="domain" description="Peptidase M14" evidence="7">
    <location>
        <begin position="103"/>
        <end position="187"/>
    </location>
</feature>
<evidence type="ECO:0000256" key="2">
    <source>
        <dbReference type="ARBA" id="ARBA00005988"/>
    </source>
</evidence>
<dbReference type="GO" id="GO:0008270">
    <property type="term" value="F:zinc ion binding"/>
    <property type="evidence" value="ECO:0007669"/>
    <property type="project" value="InterPro"/>
</dbReference>
<dbReference type="GO" id="GO:0005615">
    <property type="term" value="C:extracellular space"/>
    <property type="evidence" value="ECO:0007669"/>
    <property type="project" value="TreeGrafter"/>
</dbReference>
<feature type="non-terminal residue" evidence="8">
    <location>
        <position position="187"/>
    </location>
</feature>
<dbReference type="InterPro" id="IPR000834">
    <property type="entry name" value="Peptidase_M14"/>
</dbReference>
<evidence type="ECO:0000256" key="3">
    <source>
        <dbReference type="ARBA" id="ARBA00022670"/>
    </source>
</evidence>
<evidence type="ECO:0000256" key="5">
    <source>
        <dbReference type="ARBA" id="ARBA00022833"/>
    </source>
</evidence>
<keyword evidence="5" id="KW-0862">Zinc</keyword>
<evidence type="ECO:0000259" key="7">
    <source>
        <dbReference type="PROSITE" id="PS52035"/>
    </source>
</evidence>
<evidence type="ECO:0000256" key="1">
    <source>
        <dbReference type="ARBA" id="ARBA00001947"/>
    </source>
</evidence>
<dbReference type="PANTHER" id="PTHR11705">
    <property type="entry name" value="PROTEASE FAMILY M14 CARBOXYPEPTIDASE A,B"/>
    <property type="match status" value="1"/>
</dbReference>
<comment type="similarity">
    <text evidence="2">Belongs to the peptidase M14 family.</text>
</comment>
<comment type="cofactor">
    <cofactor evidence="1">
        <name>Zn(2+)</name>
        <dbReference type="ChEBI" id="CHEBI:29105"/>
    </cofactor>
</comment>
<dbReference type="Gene3D" id="3.40.630.10">
    <property type="entry name" value="Zn peptidases"/>
    <property type="match status" value="1"/>
</dbReference>
<keyword evidence="4" id="KW-0378">Hydrolase</keyword>
<dbReference type="GO" id="GO:0004181">
    <property type="term" value="F:metallocarboxypeptidase activity"/>
    <property type="evidence" value="ECO:0007669"/>
    <property type="project" value="InterPro"/>
</dbReference>
<evidence type="ECO:0000313" key="8">
    <source>
        <dbReference type="EMBL" id="SVC95006.1"/>
    </source>
</evidence>
<dbReference type="AlphaFoldDB" id="A0A382RBG5"/>
<gene>
    <name evidence="8" type="ORF">METZ01_LOCUS347860</name>
</gene>
<organism evidence="8">
    <name type="scientific">marine metagenome</name>
    <dbReference type="NCBI Taxonomy" id="408172"/>
    <lineage>
        <taxon>unclassified sequences</taxon>
        <taxon>metagenomes</taxon>
        <taxon>ecological metagenomes</taxon>
    </lineage>
</organism>
<name>A0A382RBG5_9ZZZZ</name>
<evidence type="ECO:0000256" key="6">
    <source>
        <dbReference type="ARBA" id="ARBA00023049"/>
    </source>
</evidence>
<dbReference type="EMBL" id="UINC01120489">
    <property type="protein sequence ID" value="SVC95006.1"/>
    <property type="molecule type" value="Genomic_DNA"/>
</dbReference>
<dbReference type="SUPFAM" id="SSF53187">
    <property type="entry name" value="Zn-dependent exopeptidases"/>
    <property type="match status" value="1"/>
</dbReference>
<dbReference type="Pfam" id="PF00246">
    <property type="entry name" value="Peptidase_M14"/>
    <property type="match status" value="1"/>
</dbReference>
<proteinExistence type="inferred from homology"/>
<dbReference type="PROSITE" id="PS52035">
    <property type="entry name" value="PEPTIDASE_M14"/>
    <property type="match status" value="1"/>
</dbReference>
<dbReference type="PANTHER" id="PTHR11705:SF143">
    <property type="entry name" value="SLL0236 PROTEIN"/>
    <property type="match status" value="1"/>
</dbReference>
<sequence>MKKIFTYILLLSFGISNDIYKQIRINNVAQDDVSLFQYSGIDIDHADYQSGQYIEFAISEHDLSILDALGYEYHIIHEDLQVFYESRLTENYSREFGLGSMGGYYTLEEAVQRLDDIHEEYPEFVSEKISLGQSFQGRNIYAIKVSANVDIDEDEAEVLYTGLHHAREPMSFMNLYYFIYWILENYG</sequence>
<keyword evidence="3" id="KW-0645">Protease</keyword>
<evidence type="ECO:0000256" key="4">
    <source>
        <dbReference type="ARBA" id="ARBA00022801"/>
    </source>
</evidence>
<protein>
    <recommendedName>
        <fullName evidence="7">Peptidase M14 domain-containing protein</fullName>
    </recommendedName>
</protein>